<dbReference type="Gene3D" id="2.10.260.10">
    <property type="match status" value="1"/>
</dbReference>
<keyword evidence="2" id="KW-1185">Reference proteome</keyword>
<dbReference type="EMBL" id="AP018174">
    <property type="protein sequence ID" value="BAY17915.1"/>
    <property type="molecule type" value="Genomic_DNA"/>
</dbReference>
<reference evidence="1 2" key="1">
    <citation type="submission" date="2017-06" db="EMBL/GenBank/DDBJ databases">
        <title>Genome sequencing of cyanobaciteial culture collection at National Institute for Environmental Studies (NIES).</title>
        <authorList>
            <person name="Hirose Y."/>
            <person name="Shimura Y."/>
            <person name="Fujisawa T."/>
            <person name="Nakamura Y."/>
            <person name="Kawachi M."/>
        </authorList>
    </citation>
    <scope>NUCLEOTIDE SEQUENCE [LARGE SCALE GENOMIC DNA]</scope>
    <source>
        <strain evidence="1 2">NIES-21</strain>
    </source>
</reference>
<dbReference type="Proteomes" id="UP000218287">
    <property type="component" value="Chromosome"/>
</dbReference>
<evidence type="ECO:0000313" key="1">
    <source>
        <dbReference type="EMBL" id="BAY17915.1"/>
    </source>
</evidence>
<dbReference type="OrthoDB" id="582905at2"/>
<proteinExistence type="predicted"/>
<dbReference type="AlphaFoldDB" id="A0A1Z4GK97"/>
<dbReference type="InterPro" id="IPR037914">
    <property type="entry name" value="SpoVT-AbrB_sf"/>
</dbReference>
<gene>
    <name evidence="1" type="ORF">NIES21_37570</name>
</gene>
<evidence type="ECO:0008006" key="3">
    <source>
        <dbReference type="Google" id="ProtNLM"/>
    </source>
</evidence>
<dbReference type="SUPFAM" id="SSF89447">
    <property type="entry name" value="AbrB/MazE/MraZ-like"/>
    <property type="match status" value="1"/>
</dbReference>
<evidence type="ECO:0000313" key="2">
    <source>
        <dbReference type="Proteomes" id="UP000218287"/>
    </source>
</evidence>
<name>A0A1Z4GK97_9CYAN</name>
<protein>
    <recommendedName>
        <fullName evidence="3">SpoVT-AbrB domain-containing protein</fullName>
    </recommendedName>
</protein>
<organism evidence="1 2">
    <name type="scientific">Anabaenopsis circularis NIES-21</name>
    <dbReference type="NCBI Taxonomy" id="1085406"/>
    <lineage>
        <taxon>Bacteria</taxon>
        <taxon>Bacillati</taxon>
        <taxon>Cyanobacteriota</taxon>
        <taxon>Cyanophyceae</taxon>
        <taxon>Nostocales</taxon>
        <taxon>Nodulariaceae</taxon>
        <taxon>Anabaenopsis</taxon>
    </lineage>
</organism>
<sequence>MYTLKIRRVRNSLGVILPKEALHKLRVRQRENVFITETPSDTQTACNSDFAKAMEAYRKVSTKYRNALNELAQ</sequence>
<accession>A0A1Z4GK97</accession>